<dbReference type="Gene3D" id="3.10.105.10">
    <property type="entry name" value="Dipeptide-binding Protein, Domain 3"/>
    <property type="match status" value="1"/>
</dbReference>
<reference evidence="1" key="1">
    <citation type="submission" date="2018-12" db="EMBL/GenBank/DDBJ databases">
        <authorList>
            <person name="Jadhav K."/>
            <person name="Kushwaha B."/>
            <person name="Jadhav I."/>
        </authorList>
    </citation>
    <scope>NUCLEOTIDE SEQUENCE [LARGE SCALE GENOMIC DNA]</scope>
    <source>
        <strain evidence="1">SBS 10</strain>
    </source>
</reference>
<gene>
    <name evidence="1" type="ORF">DSL92_00455</name>
</gene>
<evidence type="ECO:0000313" key="1">
    <source>
        <dbReference type="EMBL" id="RUA23258.1"/>
    </source>
</evidence>
<protein>
    <submittedName>
        <fullName evidence="1">Uncharacterized protein</fullName>
    </submittedName>
</protein>
<sequence>MTSSGSPAEALSLTFDFPWLNVSLFRDGYRRARSYFQNSEMAADGLPGEAELALLEPHRDSLP</sequence>
<proteinExistence type="predicted"/>
<dbReference type="AlphaFoldDB" id="A0A432JL31"/>
<dbReference type="EMBL" id="RXHI01000001">
    <property type="protein sequence ID" value="RUA23258.1"/>
    <property type="molecule type" value="Genomic_DNA"/>
</dbReference>
<accession>A0A432JL31</accession>
<comment type="caution">
    <text evidence="1">The sequence shown here is derived from an EMBL/GenBank/DDBJ whole genome shotgun (WGS) entry which is preliminary data.</text>
</comment>
<organism evidence="1">
    <name type="scientific">Billgrantia gudaonensis</name>
    <dbReference type="NCBI Taxonomy" id="376427"/>
    <lineage>
        <taxon>Bacteria</taxon>
        <taxon>Pseudomonadati</taxon>
        <taxon>Pseudomonadota</taxon>
        <taxon>Gammaproteobacteria</taxon>
        <taxon>Oceanospirillales</taxon>
        <taxon>Halomonadaceae</taxon>
        <taxon>Billgrantia</taxon>
    </lineage>
</organism>
<name>A0A432JL31_9GAMM</name>